<dbReference type="PANTHER" id="PTHR43792">
    <property type="entry name" value="GNAT FAMILY, PUTATIVE (AFU_ORTHOLOGUE AFUA_3G00765)-RELATED-RELATED"/>
    <property type="match status" value="1"/>
</dbReference>
<dbReference type="Pfam" id="PF13302">
    <property type="entry name" value="Acetyltransf_3"/>
    <property type="match status" value="1"/>
</dbReference>
<dbReference type="Gene3D" id="3.40.630.30">
    <property type="match status" value="1"/>
</dbReference>
<protein>
    <submittedName>
        <fullName evidence="2">GNAT family N-acetyltransferase</fullName>
    </submittedName>
</protein>
<evidence type="ECO:0000313" key="2">
    <source>
        <dbReference type="EMBL" id="MBE6058959.1"/>
    </source>
</evidence>
<dbReference type="GO" id="GO:0016747">
    <property type="term" value="F:acyltransferase activity, transferring groups other than amino-acyl groups"/>
    <property type="evidence" value="ECO:0007669"/>
    <property type="project" value="InterPro"/>
</dbReference>
<dbReference type="InterPro" id="IPR016181">
    <property type="entry name" value="Acyl_CoA_acyltransferase"/>
</dbReference>
<dbReference type="Proteomes" id="UP000768462">
    <property type="component" value="Unassembled WGS sequence"/>
</dbReference>
<name>A0A927WB10_9CLOT</name>
<dbReference type="PANTHER" id="PTHR43792:SF1">
    <property type="entry name" value="N-ACETYLTRANSFERASE DOMAIN-CONTAINING PROTEIN"/>
    <property type="match status" value="1"/>
</dbReference>
<evidence type="ECO:0000313" key="3">
    <source>
        <dbReference type="Proteomes" id="UP000768462"/>
    </source>
</evidence>
<evidence type="ECO:0000259" key="1">
    <source>
        <dbReference type="PROSITE" id="PS51186"/>
    </source>
</evidence>
<gene>
    <name evidence="2" type="ORF">E7215_02110</name>
</gene>
<dbReference type="AlphaFoldDB" id="A0A927WB10"/>
<comment type="caution">
    <text evidence="2">The sequence shown here is derived from an EMBL/GenBank/DDBJ whole genome shotgun (WGS) entry which is preliminary data.</text>
</comment>
<dbReference type="PROSITE" id="PS51186">
    <property type="entry name" value="GNAT"/>
    <property type="match status" value="1"/>
</dbReference>
<dbReference type="InterPro" id="IPR000182">
    <property type="entry name" value="GNAT_dom"/>
</dbReference>
<dbReference type="EMBL" id="SVCM01000024">
    <property type="protein sequence ID" value="MBE6058959.1"/>
    <property type="molecule type" value="Genomic_DNA"/>
</dbReference>
<reference evidence="2" key="1">
    <citation type="submission" date="2019-04" db="EMBL/GenBank/DDBJ databases">
        <title>Evolution of Biomass-Degrading Anaerobic Consortia Revealed by Metagenomics.</title>
        <authorList>
            <person name="Peng X."/>
        </authorList>
    </citation>
    <scope>NUCLEOTIDE SEQUENCE</scope>
    <source>
        <strain evidence="2">SIG254</strain>
    </source>
</reference>
<dbReference type="InterPro" id="IPR051531">
    <property type="entry name" value="N-acetyltransferase"/>
</dbReference>
<organism evidence="2 3">
    <name type="scientific">Clostridium sulfidigenes</name>
    <dbReference type="NCBI Taxonomy" id="318464"/>
    <lineage>
        <taxon>Bacteria</taxon>
        <taxon>Bacillati</taxon>
        <taxon>Bacillota</taxon>
        <taxon>Clostridia</taxon>
        <taxon>Eubacteriales</taxon>
        <taxon>Clostridiaceae</taxon>
        <taxon>Clostridium</taxon>
    </lineage>
</organism>
<feature type="domain" description="N-acetyltransferase" evidence="1">
    <location>
        <begin position="12"/>
        <end position="175"/>
    </location>
</feature>
<dbReference type="SUPFAM" id="SSF55729">
    <property type="entry name" value="Acyl-CoA N-acyltransferases (Nat)"/>
    <property type="match status" value="1"/>
</dbReference>
<sequence>MIKKMRIETNRLIIRPYIANDLLESFQLMQNKELFKYLDMDGMSFEEYEGLFKWLIDSYKTGFKDDFKYSFAIFLKDTGKFIGWCGVGILDCFYPEKEIYYLIGQDYWGNGYATEAMTALIDYCFNTIRLQRIIALAKPENIASNKVIQKLGFKFQHLVSGLPEEFDFYNGEPYYLLTKEEYLGMAK</sequence>
<accession>A0A927WB10</accession>
<proteinExistence type="predicted"/>